<feature type="domain" description="SnoaL-like" evidence="1">
    <location>
        <begin position="9"/>
        <end position="106"/>
    </location>
</feature>
<gene>
    <name evidence="2" type="ORF">WCD58_21875</name>
</gene>
<proteinExistence type="predicted"/>
<reference evidence="2 3" key="1">
    <citation type="submission" date="2024-03" db="EMBL/GenBank/DDBJ databases">
        <title>Actinomycetospora sp. OC33-EN07, a novel actinomycete isolated from wild orchid (Aerides multiflora).</title>
        <authorList>
            <person name="Suriyachadkun C."/>
        </authorList>
    </citation>
    <scope>NUCLEOTIDE SEQUENCE [LARGE SCALE GENOMIC DNA]</scope>
    <source>
        <strain evidence="2 3">OC33-EN07</strain>
    </source>
</reference>
<protein>
    <submittedName>
        <fullName evidence="2">Nuclear transport factor 2 family protein</fullName>
    </submittedName>
</protein>
<evidence type="ECO:0000313" key="2">
    <source>
        <dbReference type="EMBL" id="MEJ2863822.1"/>
    </source>
</evidence>
<dbReference type="SUPFAM" id="SSF54427">
    <property type="entry name" value="NTF2-like"/>
    <property type="match status" value="1"/>
</dbReference>
<evidence type="ECO:0000259" key="1">
    <source>
        <dbReference type="Pfam" id="PF12680"/>
    </source>
</evidence>
<dbReference type="Proteomes" id="UP001369736">
    <property type="component" value="Unassembled WGS sequence"/>
</dbReference>
<organism evidence="2 3">
    <name type="scientific">Actinomycetospora flava</name>
    <dbReference type="NCBI Taxonomy" id="3129232"/>
    <lineage>
        <taxon>Bacteria</taxon>
        <taxon>Bacillati</taxon>
        <taxon>Actinomycetota</taxon>
        <taxon>Actinomycetes</taxon>
        <taxon>Pseudonocardiales</taxon>
        <taxon>Pseudonocardiaceae</taxon>
        <taxon>Actinomycetospora</taxon>
    </lineage>
</organism>
<evidence type="ECO:0000313" key="3">
    <source>
        <dbReference type="Proteomes" id="UP001369736"/>
    </source>
</evidence>
<dbReference type="Gene3D" id="3.10.450.50">
    <property type="match status" value="1"/>
</dbReference>
<sequence>MGDAPVAVVRRYLDEIYHAGDVELVREITADGVVRHDPGGARTLDHEAQIARIRADLPQWQPWFTAEVLAGDDDHAVLVWTARGRTAERLLSGIEVFRVRDGRITDVWNTPYSTEPWG</sequence>
<dbReference type="Pfam" id="PF12680">
    <property type="entry name" value="SnoaL_2"/>
    <property type="match status" value="1"/>
</dbReference>
<accession>A0ABU8M8Z5</accession>
<dbReference type="InterPro" id="IPR037401">
    <property type="entry name" value="SnoaL-like"/>
</dbReference>
<name>A0ABU8M8Z5_9PSEU</name>
<comment type="caution">
    <text evidence="2">The sequence shown here is derived from an EMBL/GenBank/DDBJ whole genome shotgun (WGS) entry which is preliminary data.</text>
</comment>
<dbReference type="InterPro" id="IPR032710">
    <property type="entry name" value="NTF2-like_dom_sf"/>
</dbReference>
<dbReference type="RefSeq" id="WP_337705182.1">
    <property type="nucleotide sequence ID" value="NZ_JBBEGM010000009.1"/>
</dbReference>
<dbReference type="EMBL" id="JBBEGM010000009">
    <property type="protein sequence ID" value="MEJ2863822.1"/>
    <property type="molecule type" value="Genomic_DNA"/>
</dbReference>
<keyword evidence="3" id="KW-1185">Reference proteome</keyword>